<reference evidence="1" key="2">
    <citation type="submission" date="2020-09" db="EMBL/GenBank/DDBJ databases">
        <authorList>
            <person name="Sun Q."/>
            <person name="Ohkuma M."/>
        </authorList>
    </citation>
    <scope>NUCLEOTIDE SEQUENCE</scope>
    <source>
        <strain evidence="1">JCM 3091</strain>
    </source>
</reference>
<dbReference type="EMBL" id="BMQC01000016">
    <property type="protein sequence ID" value="GGK39834.1"/>
    <property type="molecule type" value="Genomic_DNA"/>
</dbReference>
<dbReference type="AlphaFoldDB" id="A0A8J3BT92"/>
<dbReference type="Proteomes" id="UP000662200">
    <property type="component" value="Unassembled WGS sequence"/>
</dbReference>
<protein>
    <submittedName>
        <fullName evidence="1">Uncharacterized protein</fullName>
    </submittedName>
</protein>
<accession>A0A8J3BT92</accession>
<keyword evidence="2" id="KW-1185">Reference proteome</keyword>
<organism evidence="1 2">
    <name type="scientific">Pilimelia terevasa</name>
    <dbReference type="NCBI Taxonomy" id="53372"/>
    <lineage>
        <taxon>Bacteria</taxon>
        <taxon>Bacillati</taxon>
        <taxon>Actinomycetota</taxon>
        <taxon>Actinomycetes</taxon>
        <taxon>Micromonosporales</taxon>
        <taxon>Micromonosporaceae</taxon>
        <taxon>Pilimelia</taxon>
    </lineage>
</organism>
<name>A0A8J3BT92_9ACTN</name>
<evidence type="ECO:0000313" key="1">
    <source>
        <dbReference type="EMBL" id="GGK39834.1"/>
    </source>
</evidence>
<reference evidence="1" key="1">
    <citation type="journal article" date="2014" name="Int. J. Syst. Evol. Microbiol.">
        <title>Complete genome sequence of Corynebacterium casei LMG S-19264T (=DSM 44701T), isolated from a smear-ripened cheese.</title>
        <authorList>
            <consortium name="US DOE Joint Genome Institute (JGI-PGF)"/>
            <person name="Walter F."/>
            <person name="Albersmeier A."/>
            <person name="Kalinowski J."/>
            <person name="Ruckert C."/>
        </authorList>
    </citation>
    <scope>NUCLEOTIDE SEQUENCE</scope>
    <source>
        <strain evidence="1">JCM 3091</strain>
    </source>
</reference>
<evidence type="ECO:0000313" key="2">
    <source>
        <dbReference type="Proteomes" id="UP000662200"/>
    </source>
</evidence>
<comment type="caution">
    <text evidence="1">The sequence shown here is derived from an EMBL/GenBank/DDBJ whole genome shotgun (WGS) entry which is preliminary data.</text>
</comment>
<dbReference type="RefSeq" id="WP_189115540.1">
    <property type="nucleotide sequence ID" value="NZ_BMQC01000016.1"/>
</dbReference>
<gene>
    <name evidence="1" type="ORF">GCM10010124_35600</name>
</gene>
<proteinExistence type="predicted"/>
<sequence>MEVQQFPPSSPTDWHHWQVYRHPARAACEQSSLVKLHLNILAKRRTDTASAAFEVSAAELAMSDLQWHACGQEHRR</sequence>